<organism evidence="2 3">
    <name type="scientific">Liparis tanakae</name>
    <name type="common">Tanaka's snailfish</name>
    <dbReference type="NCBI Taxonomy" id="230148"/>
    <lineage>
        <taxon>Eukaryota</taxon>
        <taxon>Metazoa</taxon>
        <taxon>Chordata</taxon>
        <taxon>Craniata</taxon>
        <taxon>Vertebrata</taxon>
        <taxon>Euteleostomi</taxon>
        <taxon>Actinopterygii</taxon>
        <taxon>Neopterygii</taxon>
        <taxon>Teleostei</taxon>
        <taxon>Neoteleostei</taxon>
        <taxon>Acanthomorphata</taxon>
        <taxon>Eupercaria</taxon>
        <taxon>Perciformes</taxon>
        <taxon>Cottioidei</taxon>
        <taxon>Cottales</taxon>
        <taxon>Liparidae</taxon>
        <taxon>Liparis</taxon>
    </lineage>
</organism>
<feature type="compositionally biased region" description="Basic and acidic residues" evidence="1">
    <location>
        <begin position="264"/>
        <end position="283"/>
    </location>
</feature>
<dbReference type="OrthoDB" id="10675522at2759"/>
<evidence type="ECO:0000256" key="1">
    <source>
        <dbReference type="SAM" id="MobiDB-lite"/>
    </source>
</evidence>
<accession>A0A4Z2HM55</accession>
<reference evidence="2 3" key="1">
    <citation type="submission" date="2019-03" db="EMBL/GenBank/DDBJ databases">
        <title>First draft genome of Liparis tanakae, snailfish: a comprehensive survey of snailfish specific genes.</title>
        <authorList>
            <person name="Kim W."/>
            <person name="Song I."/>
            <person name="Jeong J.-H."/>
            <person name="Kim D."/>
            <person name="Kim S."/>
            <person name="Ryu S."/>
            <person name="Song J.Y."/>
            <person name="Lee S.K."/>
        </authorList>
    </citation>
    <scope>NUCLEOTIDE SEQUENCE [LARGE SCALE GENOMIC DNA]</scope>
    <source>
        <tissue evidence="2">Muscle</tissue>
    </source>
</reference>
<proteinExistence type="predicted"/>
<protein>
    <submittedName>
        <fullName evidence="2">Uncharacterized protein</fullName>
    </submittedName>
</protein>
<name>A0A4Z2HM55_9TELE</name>
<keyword evidence="3" id="KW-1185">Reference proteome</keyword>
<comment type="caution">
    <text evidence="2">The sequence shown here is derived from an EMBL/GenBank/DDBJ whole genome shotgun (WGS) entry which is preliminary data.</text>
</comment>
<feature type="compositionally biased region" description="Basic and acidic residues" evidence="1">
    <location>
        <begin position="404"/>
        <end position="418"/>
    </location>
</feature>
<dbReference type="AlphaFoldDB" id="A0A4Z2HM55"/>
<evidence type="ECO:0000313" key="2">
    <source>
        <dbReference type="EMBL" id="TNN66073.1"/>
    </source>
</evidence>
<sequence>MVSPSWPKEQLDISLSALVTLARRPPSSAPPPSALVSEDVCEAEPPGIDFQGRIRLPTYEHRASVSERVALVARHGVWRQLVEERLQQGLQSGGGRVRRVVKCFSRNIKHNNWRYKLLFSVRVCPCVEVNVFGVLPWTEGSTVRLMASTRPKGQPSRKQSDTSNDLFKRHHRQSALSPEPGAALCITVVSFSVYRGVPTFRLSEAAIDLVGSGDHGGHGILVARGDDGEEGEGSQGQQHGVHPSGLVDKATSTSPSADTLADSYRSRLKEHLTQARAKNERSEPSGARRGSTLKPATTTTPAEGRSLYVGTSCSTRGIVKRRVKVHSLGHQGEGLGTHSQTRHQLDLDVFGDSLEMRPRHLLQHRGQRVHIAGLRAGVSPRRVQDVSSVHHQQQHMRLTFPLQKKGEGKFEQETHTKEEEEERSMRRRSLKKEKEEEEEGGTRGGKRWRREEGARRGVSPGGDRSSYLCVLQSFNAALRGTAWTTQLVETLCIG</sequence>
<dbReference type="EMBL" id="SRLO01000225">
    <property type="protein sequence ID" value="TNN66073.1"/>
    <property type="molecule type" value="Genomic_DNA"/>
</dbReference>
<evidence type="ECO:0000313" key="3">
    <source>
        <dbReference type="Proteomes" id="UP000314294"/>
    </source>
</evidence>
<feature type="region of interest" description="Disordered" evidence="1">
    <location>
        <begin position="401"/>
        <end position="462"/>
    </location>
</feature>
<feature type="region of interest" description="Disordered" evidence="1">
    <location>
        <begin position="147"/>
        <end position="174"/>
    </location>
</feature>
<dbReference type="Proteomes" id="UP000314294">
    <property type="component" value="Unassembled WGS sequence"/>
</dbReference>
<feature type="region of interest" description="Disordered" evidence="1">
    <location>
        <begin position="218"/>
        <end position="308"/>
    </location>
</feature>
<gene>
    <name evidence="2" type="ORF">EYF80_023701</name>
</gene>